<dbReference type="GO" id="GO:0003677">
    <property type="term" value="F:DNA binding"/>
    <property type="evidence" value="ECO:0007669"/>
    <property type="project" value="InterPro"/>
</dbReference>
<evidence type="ECO:0000256" key="2">
    <source>
        <dbReference type="ARBA" id="ARBA00023015"/>
    </source>
</evidence>
<dbReference type="Gene3D" id="1.10.1740.10">
    <property type="match status" value="1"/>
</dbReference>
<evidence type="ECO:0000259" key="6">
    <source>
        <dbReference type="Pfam" id="PF08281"/>
    </source>
</evidence>
<reference evidence="7 8" key="1">
    <citation type="submission" date="2020-05" db="EMBL/GenBank/DDBJ databases">
        <title>Thiomicrorhabdus sediminis sp.nov. and Thiomicrorhabdus xiamenensis sp.nov., novel sulfur-oxidizing bacteria isolated from coastal sediment.</title>
        <authorList>
            <person name="Liu X."/>
        </authorList>
    </citation>
    <scope>NUCLEOTIDE SEQUENCE [LARGE SCALE GENOMIC DNA]</scope>
    <source>
        <strain evidence="7 8">G2</strain>
    </source>
</reference>
<keyword evidence="3" id="KW-0731">Sigma factor</keyword>
<sequence length="187" mass="22379">MLDENKLQQLLFECAEQRQAALSELYTLTSPKLYGVARRLLQSHPQAAKALQEAFVYIWYRAFEYTPDQGRPFAWMTSIVRNQAFRLMRLETSQEKRNHLLLGEREVYMRNDRFFDEYHARSNPLLKELQECLDELEPSQRHAILLSYYYGYSQYEMVNKLKHPVGTLRAWIRRGMKRVRSVCDAYQ</sequence>
<dbReference type="InterPro" id="IPR039425">
    <property type="entry name" value="RNA_pol_sigma-70-like"/>
</dbReference>
<name>A0A7D4SYZ9_9GAMM</name>
<evidence type="ECO:0000256" key="4">
    <source>
        <dbReference type="ARBA" id="ARBA00023163"/>
    </source>
</evidence>
<dbReference type="InterPro" id="IPR013249">
    <property type="entry name" value="RNA_pol_sigma70_r4_t2"/>
</dbReference>
<protein>
    <submittedName>
        <fullName evidence="7">Sigma-70 family RNA polymerase sigma factor</fullName>
    </submittedName>
</protein>
<keyword evidence="4" id="KW-0804">Transcription</keyword>
<comment type="similarity">
    <text evidence="1">Belongs to the sigma-70 factor family. ECF subfamily.</text>
</comment>
<dbReference type="EMBL" id="CP054020">
    <property type="protein sequence ID" value="QKI89484.1"/>
    <property type="molecule type" value="Genomic_DNA"/>
</dbReference>
<proteinExistence type="inferred from homology"/>
<dbReference type="GO" id="GO:0016987">
    <property type="term" value="F:sigma factor activity"/>
    <property type="evidence" value="ECO:0007669"/>
    <property type="project" value="UniProtKB-KW"/>
</dbReference>
<dbReference type="PANTHER" id="PTHR43133">
    <property type="entry name" value="RNA POLYMERASE ECF-TYPE SIGMA FACTO"/>
    <property type="match status" value="1"/>
</dbReference>
<evidence type="ECO:0000313" key="8">
    <source>
        <dbReference type="Proteomes" id="UP000504724"/>
    </source>
</evidence>
<dbReference type="SUPFAM" id="SSF88659">
    <property type="entry name" value="Sigma3 and sigma4 domains of RNA polymerase sigma factors"/>
    <property type="match status" value="1"/>
</dbReference>
<dbReference type="InterPro" id="IPR013324">
    <property type="entry name" value="RNA_pol_sigma_r3/r4-like"/>
</dbReference>
<dbReference type="InterPro" id="IPR014284">
    <property type="entry name" value="RNA_pol_sigma-70_dom"/>
</dbReference>
<dbReference type="Gene3D" id="1.10.10.10">
    <property type="entry name" value="Winged helix-like DNA-binding domain superfamily/Winged helix DNA-binding domain"/>
    <property type="match status" value="1"/>
</dbReference>
<dbReference type="SUPFAM" id="SSF88946">
    <property type="entry name" value="Sigma2 domain of RNA polymerase sigma factors"/>
    <property type="match status" value="1"/>
</dbReference>
<dbReference type="KEGG" id="txa:HQN79_07835"/>
<dbReference type="RefSeq" id="WP_173285382.1">
    <property type="nucleotide sequence ID" value="NZ_CP054020.1"/>
</dbReference>
<feature type="domain" description="RNA polymerase sigma-70 region 2" evidence="5">
    <location>
        <begin position="25"/>
        <end position="89"/>
    </location>
</feature>
<dbReference type="GO" id="GO:0006352">
    <property type="term" value="P:DNA-templated transcription initiation"/>
    <property type="evidence" value="ECO:0007669"/>
    <property type="project" value="InterPro"/>
</dbReference>
<keyword evidence="8" id="KW-1185">Reference proteome</keyword>
<organism evidence="7 8">
    <name type="scientific">Thiomicrorhabdus xiamenensis</name>
    <dbReference type="NCBI Taxonomy" id="2739063"/>
    <lineage>
        <taxon>Bacteria</taxon>
        <taxon>Pseudomonadati</taxon>
        <taxon>Pseudomonadota</taxon>
        <taxon>Gammaproteobacteria</taxon>
        <taxon>Thiotrichales</taxon>
        <taxon>Piscirickettsiaceae</taxon>
        <taxon>Thiomicrorhabdus</taxon>
    </lineage>
</organism>
<feature type="domain" description="RNA polymerase sigma factor 70 region 4 type 2" evidence="6">
    <location>
        <begin position="127"/>
        <end position="178"/>
    </location>
</feature>
<accession>A0A7D4SYZ9</accession>
<dbReference type="PANTHER" id="PTHR43133:SF62">
    <property type="entry name" value="RNA POLYMERASE SIGMA FACTOR SIGZ"/>
    <property type="match status" value="1"/>
</dbReference>
<dbReference type="AlphaFoldDB" id="A0A7D4SYZ9"/>
<dbReference type="NCBIfam" id="TIGR02937">
    <property type="entry name" value="sigma70-ECF"/>
    <property type="match status" value="1"/>
</dbReference>
<dbReference type="InterPro" id="IPR036388">
    <property type="entry name" value="WH-like_DNA-bd_sf"/>
</dbReference>
<evidence type="ECO:0000313" key="7">
    <source>
        <dbReference type="EMBL" id="QKI89484.1"/>
    </source>
</evidence>
<gene>
    <name evidence="7" type="ORF">HQN79_07835</name>
</gene>
<dbReference type="Proteomes" id="UP000504724">
    <property type="component" value="Chromosome"/>
</dbReference>
<dbReference type="Pfam" id="PF08281">
    <property type="entry name" value="Sigma70_r4_2"/>
    <property type="match status" value="1"/>
</dbReference>
<dbReference type="InterPro" id="IPR013325">
    <property type="entry name" value="RNA_pol_sigma_r2"/>
</dbReference>
<dbReference type="InterPro" id="IPR007627">
    <property type="entry name" value="RNA_pol_sigma70_r2"/>
</dbReference>
<keyword evidence="2" id="KW-0805">Transcription regulation</keyword>
<evidence type="ECO:0000259" key="5">
    <source>
        <dbReference type="Pfam" id="PF04542"/>
    </source>
</evidence>
<evidence type="ECO:0000256" key="3">
    <source>
        <dbReference type="ARBA" id="ARBA00023082"/>
    </source>
</evidence>
<evidence type="ECO:0000256" key="1">
    <source>
        <dbReference type="ARBA" id="ARBA00010641"/>
    </source>
</evidence>
<dbReference type="Pfam" id="PF04542">
    <property type="entry name" value="Sigma70_r2"/>
    <property type="match status" value="1"/>
</dbReference>